<gene>
    <name evidence="3" type="ORF">SAMN05216287_2880</name>
</gene>
<dbReference type="EMBL" id="FNNU01000004">
    <property type="protein sequence ID" value="SDX42479.1"/>
    <property type="molecule type" value="Genomic_DNA"/>
</dbReference>
<feature type="chain" id="PRO_5017458508" description="Lipoprotein" evidence="2">
    <location>
        <begin position="30"/>
        <end position="142"/>
    </location>
</feature>
<evidence type="ECO:0000313" key="3">
    <source>
        <dbReference type="EMBL" id="SDX42479.1"/>
    </source>
</evidence>
<reference evidence="4" key="1">
    <citation type="submission" date="2016-10" db="EMBL/GenBank/DDBJ databases">
        <authorList>
            <person name="Varghese N."/>
            <person name="Submissions S."/>
        </authorList>
    </citation>
    <scope>NUCLEOTIDE SEQUENCE [LARGE SCALE GENOMIC DNA]</scope>
    <source>
        <strain evidence="4">NRRL B-59562</strain>
    </source>
</reference>
<keyword evidence="2" id="KW-0732">Signal</keyword>
<evidence type="ECO:0000256" key="2">
    <source>
        <dbReference type="SAM" id="SignalP"/>
    </source>
</evidence>
<protein>
    <recommendedName>
        <fullName evidence="5">Lipoprotein</fullName>
    </recommendedName>
</protein>
<dbReference type="STRING" id="1007099.SAMN05216287_2880"/>
<dbReference type="AlphaFoldDB" id="A0A1H3BMZ7"/>
<dbReference type="OrthoDB" id="5735490at2"/>
<evidence type="ECO:0000313" key="4">
    <source>
        <dbReference type="Proteomes" id="UP000243778"/>
    </source>
</evidence>
<feature type="region of interest" description="Disordered" evidence="1">
    <location>
        <begin position="33"/>
        <end position="82"/>
    </location>
</feature>
<feature type="compositionally biased region" description="Pro residues" evidence="1">
    <location>
        <begin position="56"/>
        <end position="68"/>
    </location>
</feature>
<name>A0A1H3BMZ7_9PSED</name>
<dbReference type="Proteomes" id="UP000243778">
    <property type="component" value="Unassembled WGS sequence"/>
</dbReference>
<accession>A0A1H3BMZ7</accession>
<feature type="signal peptide" evidence="2">
    <location>
        <begin position="1"/>
        <end position="29"/>
    </location>
</feature>
<organism evidence="3 4">
    <name type="scientific">Pseudomonas kuykendallii</name>
    <dbReference type="NCBI Taxonomy" id="1007099"/>
    <lineage>
        <taxon>Bacteria</taxon>
        <taxon>Pseudomonadati</taxon>
        <taxon>Pseudomonadota</taxon>
        <taxon>Gammaproteobacteria</taxon>
        <taxon>Pseudomonadales</taxon>
        <taxon>Pseudomonadaceae</taxon>
        <taxon>Pseudomonas</taxon>
    </lineage>
</organism>
<sequence length="142" mass="15738">MNEFPPGRQSRLFRLAGVLGMALLLGACAGRNAPSDDQPLPRLPQEQLPSGTTQAPAPPPAPKVPAPPAVMKTHPRYAPPPQGDAFWDPRLGVYVVDNKELYYRERLYYRWDQGWYCAGRIDGPWESVDGPSVPPGLRSRHP</sequence>
<proteinExistence type="predicted"/>
<keyword evidence="4" id="KW-1185">Reference proteome</keyword>
<dbReference type="RefSeq" id="WP_090229488.1">
    <property type="nucleotide sequence ID" value="NZ_FNNU01000004.1"/>
</dbReference>
<feature type="compositionally biased region" description="Low complexity" evidence="1">
    <location>
        <begin position="38"/>
        <end position="49"/>
    </location>
</feature>
<evidence type="ECO:0008006" key="5">
    <source>
        <dbReference type="Google" id="ProtNLM"/>
    </source>
</evidence>
<evidence type="ECO:0000256" key="1">
    <source>
        <dbReference type="SAM" id="MobiDB-lite"/>
    </source>
</evidence>